<dbReference type="InterPro" id="IPR000100">
    <property type="entry name" value="RNase_P"/>
</dbReference>
<dbReference type="AlphaFoldDB" id="A0A847ETX2"/>
<comment type="similarity">
    <text evidence="6">Belongs to the RnpA family.</text>
</comment>
<evidence type="ECO:0000256" key="3">
    <source>
        <dbReference type="ARBA" id="ARBA00022759"/>
    </source>
</evidence>
<gene>
    <name evidence="6 8" type="primary">rnpA</name>
    <name evidence="8" type="ORF">GX618_03120</name>
</gene>
<comment type="caution">
    <text evidence="8">The sequence shown here is derived from an EMBL/GenBank/DDBJ whole genome shotgun (WGS) entry which is preliminary data.</text>
</comment>
<keyword evidence="2 6" id="KW-0540">Nuclease</keyword>
<dbReference type="GO" id="GO:0001682">
    <property type="term" value="P:tRNA 5'-leader removal"/>
    <property type="evidence" value="ECO:0007669"/>
    <property type="project" value="UniProtKB-UniRule"/>
</dbReference>
<dbReference type="Proteomes" id="UP000554004">
    <property type="component" value="Unassembled WGS sequence"/>
</dbReference>
<dbReference type="NCBIfam" id="TIGR00188">
    <property type="entry name" value="rnpA"/>
    <property type="match status" value="1"/>
</dbReference>
<evidence type="ECO:0000256" key="7">
    <source>
        <dbReference type="NCBIfam" id="TIGR00188"/>
    </source>
</evidence>
<dbReference type="Pfam" id="PF00825">
    <property type="entry name" value="Ribonuclease_P"/>
    <property type="match status" value="1"/>
</dbReference>
<keyword evidence="3 6" id="KW-0255">Endonuclease</keyword>
<keyword evidence="5 6" id="KW-0694">RNA-binding</keyword>
<name>A0A847ETX2_9BACT</name>
<evidence type="ECO:0000256" key="5">
    <source>
        <dbReference type="ARBA" id="ARBA00022884"/>
    </source>
</evidence>
<dbReference type="EC" id="3.1.26.5" evidence="6 7"/>
<sequence length="111" mass="13039">MLPSINRLDRKEFTTLGRLNKKFKGEYGMIAVEKSTSPTSKFGFIVSKKIGNAVARHRMTRLLREISRKHLNTDIKIKCVYIAYKYCDDYEKLQKDFDSIFENALRDIKKD</sequence>
<dbReference type="SUPFAM" id="SSF54211">
    <property type="entry name" value="Ribosomal protein S5 domain 2-like"/>
    <property type="match status" value="1"/>
</dbReference>
<proteinExistence type="inferred from homology"/>
<evidence type="ECO:0000256" key="4">
    <source>
        <dbReference type="ARBA" id="ARBA00022801"/>
    </source>
</evidence>
<keyword evidence="4 6" id="KW-0378">Hydrolase</keyword>
<dbReference type="InterPro" id="IPR020568">
    <property type="entry name" value="Ribosomal_Su5_D2-typ_SF"/>
</dbReference>
<comment type="function">
    <text evidence="6">RNaseP catalyzes the removal of the 5'-leader sequence from pre-tRNA to produce the mature 5'-terminus. It can also cleave other RNA substrates such as 4.5S RNA. The protein component plays an auxiliary but essential role in vivo by binding to the 5'-leader sequence and broadening the substrate specificity of the ribozyme.</text>
</comment>
<dbReference type="PANTHER" id="PTHR33992:SF1">
    <property type="entry name" value="RIBONUCLEASE P PROTEIN COMPONENT"/>
    <property type="match status" value="1"/>
</dbReference>
<dbReference type="GO" id="GO:0000049">
    <property type="term" value="F:tRNA binding"/>
    <property type="evidence" value="ECO:0007669"/>
    <property type="project" value="UniProtKB-UniRule"/>
</dbReference>
<evidence type="ECO:0000256" key="6">
    <source>
        <dbReference type="HAMAP-Rule" id="MF_00227"/>
    </source>
</evidence>
<dbReference type="GO" id="GO:0042781">
    <property type="term" value="F:3'-tRNA processing endoribonuclease activity"/>
    <property type="evidence" value="ECO:0007669"/>
    <property type="project" value="TreeGrafter"/>
</dbReference>
<dbReference type="GO" id="GO:0030677">
    <property type="term" value="C:ribonuclease P complex"/>
    <property type="evidence" value="ECO:0007669"/>
    <property type="project" value="TreeGrafter"/>
</dbReference>
<evidence type="ECO:0000313" key="8">
    <source>
        <dbReference type="EMBL" id="NLE31240.1"/>
    </source>
</evidence>
<dbReference type="HAMAP" id="MF_00227">
    <property type="entry name" value="RNase_P"/>
    <property type="match status" value="1"/>
</dbReference>
<dbReference type="PANTHER" id="PTHR33992">
    <property type="entry name" value="RIBONUCLEASE P PROTEIN COMPONENT"/>
    <property type="match status" value="1"/>
</dbReference>
<dbReference type="GO" id="GO:0004526">
    <property type="term" value="F:ribonuclease P activity"/>
    <property type="evidence" value="ECO:0007669"/>
    <property type="project" value="UniProtKB-UniRule"/>
</dbReference>
<evidence type="ECO:0000256" key="1">
    <source>
        <dbReference type="ARBA" id="ARBA00022694"/>
    </source>
</evidence>
<dbReference type="InterPro" id="IPR014721">
    <property type="entry name" value="Ribsml_uS5_D2-typ_fold_subgr"/>
</dbReference>
<comment type="subunit">
    <text evidence="6">Consists of a catalytic RNA component (M1 or rnpB) and a protein subunit.</text>
</comment>
<protein>
    <recommendedName>
        <fullName evidence="6 7">Ribonuclease P protein component</fullName>
        <shortName evidence="6">RNase P protein</shortName>
        <shortName evidence="6">RNaseP protein</shortName>
        <ecNumber evidence="6 7">3.1.26.5</ecNumber>
    </recommendedName>
    <alternativeName>
        <fullName evidence="6">Protein C5</fullName>
    </alternativeName>
</protein>
<accession>A0A847ETX2</accession>
<dbReference type="EMBL" id="JAAZAL010000111">
    <property type="protein sequence ID" value="NLE31240.1"/>
    <property type="molecule type" value="Genomic_DNA"/>
</dbReference>
<organism evidence="8 9">
    <name type="scientific">Candidatus Dojkabacteria bacterium</name>
    <dbReference type="NCBI Taxonomy" id="2099670"/>
    <lineage>
        <taxon>Bacteria</taxon>
        <taxon>Candidatus Dojkabacteria</taxon>
    </lineage>
</organism>
<comment type="catalytic activity">
    <reaction evidence="6">
        <text>Endonucleolytic cleavage of RNA, removing 5'-extranucleotides from tRNA precursor.</text>
        <dbReference type="EC" id="3.1.26.5"/>
    </reaction>
</comment>
<reference evidence="8 9" key="1">
    <citation type="journal article" date="2020" name="Biotechnol. Biofuels">
        <title>New insights from the biogas microbiome by comprehensive genome-resolved metagenomics of nearly 1600 species originating from multiple anaerobic digesters.</title>
        <authorList>
            <person name="Campanaro S."/>
            <person name="Treu L."/>
            <person name="Rodriguez-R L.M."/>
            <person name="Kovalovszki A."/>
            <person name="Ziels R.M."/>
            <person name="Maus I."/>
            <person name="Zhu X."/>
            <person name="Kougias P.G."/>
            <person name="Basile A."/>
            <person name="Luo G."/>
            <person name="Schluter A."/>
            <person name="Konstantinidis K.T."/>
            <person name="Angelidaki I."/>
        </authorList>
    </citation>
    <scope>NUCLEOTIDE SEQUENCE [LARGE SCALE GENOMIC DNA]</scope>
    <source>
        <strain evidence="8">AS06rmzACSIP_421</strain>
    </source>
</reference>
<dbReference type="Gene3D" id="3.30.230.10">
    <property type="match status" value="1"/>
</dbReference>
<keyword evidence="1 6" id="KW-0819">tRNA processing</keyword>
<evidence type="ECO:0000256" key="2">
    <source>
        <dbReference type="ARBA" id="ARBA00022722"/>
    </source>
</evidence>
<evidence type="ECO:0000313" key="9">
    <source>
        <dbReference type="Proteomes" id="UP000554004"/>
    </source>
</evidence>